<name>A0ABW5LXP4_9FLAO</name>
<keyword evidence="2" id="KW-0472">Membrane</keyword>
<gene>
    <name evidence="4" type="ORF">ACFSRZ_12005</name>
</gene>
<dbReference type="RefSeq" id="WP_379666811.1">
    <property type="nucleotide sequence ID" value="NZ_JBHULH010000008.1"/>
</dbReference>
<dbReference type="EMBL" id="JBHULH010000008">
    <property type="protein sequence ID" value="MFD2568102.1"/>
    <property type="molecule type" value="Genomic_DNA"/>
</dbReference>
<keyword evidence="2" id="KW-1133">Transmembrane helix</keyword>
<keyword evidence="5" id="KW-1185">Reference proteome</keyword>
<comment type="similarity">
    <text evidence="1">Belongs to the bacterial sugar transferase family.</text>
</comment>
<evidence type="ECO:0000313" key="4">
    <source>
        <dbReference type="EMBL" id="MFD2568102.1"/>
    </source>
</evidence>
<feature type="domain" description="Bacterial sugar transferase" evidence="3">
    <location>
        <begin position="9"/>
        <end position="185"/>
    </location>
</feature>
<dbReference type="GO" id="GO:0016740">
    <property type="term" value="F:transferase activity"/>
    <property type="evidence" value="ECO:0007669"/>
    <property type="project" value="UniProtKB-KW"/>
</dbReference>
<sequence>MKLKDKIVKRVFDFIISFLLLIALFFPILILIIISTIDTKLFGLFSQKRIGYKGIPFVIYKIRTLNKKGEASAFGSKLRTYKFDEYPQLFNVLIGEMSLVGPRPDVEGFADQLNEEDKIILSVKPGITGPASLKYRNEEELLKNVVEPQKYIKEVIFPDKVKINKNYVLNYSFRNDLRYLLKTIFFED</sequence>
<evidence type="ECO:0000313" key="5">
    <source>
        <dbReference type="Proteomes" id="UP001597508"/>
    </source>
</evidence>
<dbReference type="Proteomes" id="UP001597508">
    <property type="component" value="Unassembled WGS sequence"/>
</dbReference>
<dbReference type="PANTHER" id="PTHR30576:SF20">
    <property type="entry name" value="QUINOVOSAMINEPHOSPHOTRANSFERAE-RELATED"/>
    <property type="match status" value="1"/>
</dbReference>
<proteinExistence type="inferred from homology"/>
<protein>
    <submittedName>
        <fullName evidence="4">Sugar transferase</fullName>
    </submittedName>
</protein>
<keyword evidence="2" id="KW-0812">Transmembrane</keyword>
<evidence type="ECO:0000259" key="3">
    <source>
        <dbReference type="Pfam" id="PF02397"/>
    </source>
</evidence>
<accession>A0ABW5LXP4</accession>
<evidence type="ECO:0000256" key="2">
    <source>
        <dbReference type="SAM" id="Phobius"/>
    </source>
</evidence>
<dbReference type="InterPro" id="IPR003362">
    <property type="entry name" value="Bact_transf"/>
</dbReference>
<keyword evidence="4" id="KW-0808">Transferase</keyword>
<evidence type="ECO:0000256" key="1">
    <source>
        <dbReference type="ARBA" id="ARBA00006464"/>
    </source>
</evidence>
<dbReference type="PANTHER" id="PTHR30576">
    <property type="entry name" value="COLANIC BIOSYNTHESIS UDP-GLUCOSE LIPID CARRIER TRANSFERASE"/>
    <property type="match status" value="1"/>
</dbReference>
<feature type="transmembrane region" description="Helical" evidence="2">
    <location>
        <begin position="12"/>
        <end position="34"/>
    </location>
</feature>
<dbReference type="Pfam" id="PF02397">
    <property type="entry name" value="Bac_transf"/>
    <property type="match status" value="1"/>
</dbReference>
<organism evidence="4 5">
    <name type="scientific">Pseudotenacibaculum haliotis</name>
    <dbReference type="NCBI Taxonomy" id="1862138"/>
    <lineage>
        <taxon>Bacteria</taxon>
        <taxon>Pseudomonadati</taxon>
        <taxon>Bacteroidota</taxon>
        <taxon>Flavobacteriia</taxon>
        <taxon>Flavobacteriales</taxon>
        <taxon>Flavobacteriaceae</taxon>
        <taxon>Pseudotenacibaculum</taxon>
    </lineage>
</organism>
<reference evidence="5" key="1">
    <citation type="journal article" date="2019" name="Int. J. Syst. Evol. Microbiol.">
        <title>The Global Catalogue of Microorganisms (GCM) 10K type strain sequencing project: providing services to taxonomists for standard genome sequencing and annotation.</title>
        <authorList>
            <consortium name="The Broad Institute Genomics Platform"/>
            <consortium name="The Broad Institute Genome Sequencing Center for Infectious Disease"/>
            <person name="Wu L."/>
            <person name="Ma J."/>
        </authorList>
    </citation>
    <scope>NUCLEOTIDE SEQUENCE [LARGE SCALE GENOMIC DNA]</scope>
    <source>
        <strain evidence="5">KCTC 52127</strain>
    </source>
</reference>
<comment type="caution">
    <text evidence="4">The sequence shown here is derived from an EMBL/GenBank/DDBJ whole genome shotgun (WGS) entry which is preliminary data.</text>
</comment>